<evidence type="ECO:0000313" key="2">
    <source>
        <dbReference type="EMBL" id="NGP77549.1"/>
    </source>
</evidence>
<reference evidence="2 3" key="1">
    <citation type="submission" date="2020-02" db="EMBL/GenBank/DDBJ databases">
        <title>Balneolaceae bacterium YR4-1, complete genome.</title>
        <authorList>
            <person name="Li Y."/>
            <person name="Wu S."/>
        </authorList>
    </citation>
    <scope>NUCLEOTIDE SEQUENCE [LARGE SCALE GENOMIC DNA]</scope>
    <source>
        <strain evidence="2 3">YR4-1</strain>
    </source>
</reference>
<gene>
    <name evidence="2" type="ORF">G3570_12950</name>
</gene>
<name>A0A6M1SR39_9BACT</name>
<dbReference type="EMBL" id="JAALLT010000004">
    <property type="protein sequence ID" value="NGP77549.1"/>
    <property type="molecule type" value="Genomic_DNA"/>
</dbReference>
<evidence type="ECO:0000256" key="1">
    <source>
        <dbReference type="SAM" id="MobiDB-lite"/>
    </source>
</evidence>
<organism evidence="2 3">
    <name type="scientific">Halalkalibaculum roseum</name>
    <dbReference type="NCBI Taxonomy" id="2709311"/>
    <lineage>
        <taxon>Bacteria</taxon>
        <taxon>Pseudomonadati</taxon>
        <taxon>Balneolota</taxon>
        <taxon>Balneolia</taxon>
        <taxon>Balneolales</taxon>
        <taxon>Balneolaceae</taxon>
        <taxon>Halalkalibaculum</taxon>
    </lineage>
</organism>
<keyword evidence="3" id="KW-1185">Reference proteome</keyword>
<feature type="region of interest" description="Disordered" evidence="1">
    <location>
        <begin position="89"/>
        <end position="125"/>
    </location>
</feature>
<protein>
    <submittedName>
        <fullName evidence="2">DUF3127 domain-containing protein</fullName>
    </submittedName>
</protein>
<proteinExistence type="predicted"/>
<evidence type="ECO:0000313" key="3">
    <source>
        <dbReference type="Proteomes" id="UP000473278"/>
    </source>
</evidence>
<dbReference type="AlphaFoldDB" id="A0A6M1SR39"/>
<sequence length="125" mass="14182">MDLQLKGTVEQILEEKSGESKNGPWRKRDFILKTDGDYPKQICITQWGDSIDKADVQKGEEVVAHIDIQSREYNGNWYTDVKAWKIEKASEQGTTSMPGKGGEDTQKTEPSPSEEIFDVDDELPF</sequence>
<comment type="caution">
    <text evidence="2">The sequence shown here is derived from an EMBL/GenBank/DDBJ whole genome shotgun (WGS) entry which is preliminary data.</text>
</comment>
<dbReference type="Proteomes" id="UP000473278">
    <property type="component" value="Unassembled WGS sequence"/>
</dbReference>
<feature type="compositionally biased region" description="Acidic residues" evidence="1">
    <location>
        <begin position="115"/>
        <end position="125"/>
    </location>
</feature>
<dbReference type="Pfam" id="PF11325">
    <property type="entry name" value="DUF3127"/>
    <property type="match status" value="1"/>
</dbReference>
<accession>A0A6M1SR39</accession>
<dbReference type="InterPro" id="IPR021474">
    <property type="entry name" value="DUF3127"/>
</dbReference>
<dbReference type="RefSeq" id="WP_165143052.1">
    <property type="nucleotide sequence ID" value="NZ_JAALLT010000004.1"/>
</dbReference>